<dbReference type="InterPro" id="IPR039856">
    <property type="entry name" value="EMC2-like"/>
</dbReference>
<evidence type="ECO:0000313" key="6">
    <source>
        <dbReference type="EMBL" id="KAK6168111.1"/>
    </source>
</evidence>
<comment type="caution">
    <text evidence="6">The sequence shown here is derived from an EMBL/GenBank/DDBJ whole genome shotgun (WGS) entry which is preliminary data.</text>
</comment>
<dbReference type="GO" id="GO:0072546">
    <property type="term" value="C:EMC complex"/>
    <property type="evidence" value="ECO:0007669"/>
    <property type="project" value="UniProtKB-UniRule"/>
</dbReference>
<evidence type="ECO:0000256" key="1">
    <source>
        <dbReference type="ARBA" id="ARBA00010361"/>
    </source>
</evidence>
<evidence type="ECO:0000313" key="7">
    <source>
        <dbReference type="Proteomes" id="UP001347796"/>
    </source>
</evidence>
<comment type="similarity">
    <text evidence="1 4">Belongs to the EMC2 family.</text>
</comment>
<gene>
    <name evidence="6" type="ORF">SNE40_022004</name>
</gene>
<dbReference type="EMBL" id="JAZGQO010000018">
    <property type="protein sequence ID" value="KAK6168111.1"/>
    <property type="molecule type" value="Genomic_DNA"/>
</dbReference>
<keyword evidence="3" id="KW-0802">TPR repeat</keyword>
<dbReference type="SUPFAM" id="SSF48452">
    <property type="entry name" value="TPR-like"/>
    <property type="match status" value="1"/>
</dbReference>
<evidence type="ECO:0000256" key="4">
    <source>
        <dbReference type="RuleBase" id="RU367091"/>
    </source>
</evidence>
<protein>
    <recommendedName>
        <fullName evidence="4">ER membrane protein complex subunit 2</fullName>
    </recommendedName>
</protein>
<dbReference type="Pfam" id="PF22890">
    <property type="entry name" value="TPR_EMC2"/>
    <property type="match status" value="1"/>
</dbReference>
<comment type="subunit">
    <text evidence="4">Component of the ER membrane protein complex (EMC).</text>
</comment>
<sequence length="294" mass="34135">MATHITFDEARTILKKMRDEQVRDGDMVVKLWEGFLIHHSHKLADELWMVYEQVCIAALDCRRLDLAEECIEALQYKFPDSMRVKRLEGLFYEADGRYNEADKLYTEIIEKDNTNMIARKRQVAILKAQGKMAEAIQKLNEYLKKFMTDYESWMELCDLYLCEFDYSNAAFCMEEVIMSNPHNHLFHQKYAEIRYTMGGAENMELARSYFAQAVKLNPNNTRALNGVLLAATNLATAYSKGAKEKQINARYASWAEEQLTVKYKTQATDEQRKETKVLESLRKLLELSQNVGGS</sequence>
<name>A0AAN8GCC1_PATCE</name>
<proteinExistence type="inferred from homology"/>
<evidence type="ECO:0000256" key="3">
    <source>
        <dbReference type="ARBA" id="ARBA00022803"/>
    </source>
</evidence>
<keyword evidence="4" id="KW-0256">Endoplasmic reticulum</keyword>
<keyword evidence="4" id="KW-0472">Membrane</keyword>
<feature type="domain" description="EMC2 TPR-like" evidence="5">
    <location>
        <begin position="85"/>
        <end position="194"/>
    </location>
</feature>
<comment type="subcellular location">
    <subcellularLocation>
        <location evidence="4">Endoplasmic reticulum membrane</location>
        <topology evidence="4">Peripheral membrane protein</topology>
        <orientation evidence="4">Cytoplasmic side</orientation>
    </subcellularLocation>
</comment>
<comment type="function">
    <text evidence="4">Part of the endoplasmic reticulum membrane protein complex (EMC) that enables the energy-independent insertion into endoplasmic reticulum membranes of newly synthesized membrane proteins.</text>
</comment>
<evidence type="ECO:0000256" key="2">
    <source>
        <dbReference type="ARBA" id="ARBA00022737"/>
    </source>
</evidence>
<reference evidence="6 7" key="1">
    <citation type="submission" date="2024-01" db="EMBL/GenBank/DDBJ databases">
        <title>The genome of the rayed Mediterranean limpet Patella caerulea (Linnaeus, 1758).</title>
        <authorList>
            <person name="Anh-Thu Weber A."/>
            <person name="Halstead-Nussloch G."/>
        </authorList>
    </citation>
    <scope>NUCLEOTIDE SEQUENCE [LARGE SCALE GENOMIC DNA]</scope>
    <source>
        <strain evidence="6">AATW-2023a</strain>
        <tissue evidence="6">Whole specimen</tissue>
    </source>
</reference>
<keyword evidence="7" id="KW-1185">Reference proteome</keyword>
<dbReference type="FunFam" id="1.25.40.10:FF:000478">
    <property type="entry name" value="GG16802"/>
    <property type="match status" value="1"/>
</dbReference>
<dbReference type="PANTHER" id="PTHR12760">
    <property type="entry name" value="TETRATRICOPEPTIDE REPEAT PROTEIN"/>
    <property type="match status" value="1"/>
</dbReference>
<dbReference type="InterPro" id="IPR011990">
    <property type="entry name" value="TPR-like_helical_dom_sf"/>
</dbReference>
<dbReference type="InterPro" id="IPR055217">
    <property type="entry name" value="TPR_EMC2"/>
</dbReference>
<accession>A0AAN8GCC1</accession>
<dbReference type="AlphaFoldDB" id="A0AAN8GCC1"/>
<evidence type="ECO:0000259" key="5">
    <source>
        <dbReference type="Pfam" id="PF22890"/>
    </source>
</evidence>
<dbReference type="Gene3D" id="1.25.40.10">
    <property type="entry name" value="Tetratricopeptide repeat domain"/>
    <property type="match status" value="1"/>
</dbReference>
<dbReference type="Proteomes" id="UP001347796">
    <property type="component" value="Unassembled WGS sequence"/>
</dbReference>
<keyword evidence="2" id="KW-0677">Repeat</keyword>
<organism evidence="6 7">
    <name type="scientific">Patella caerulea</name>
    <name type="common">Rayed Mediterranean limpet</name>
    <dbReference type="NCBI Taxonomy" id="87958"/>
    <lineage>
        <taxon>Eukaryota</taxon>
        <taxon>Metazoa</taxon>
        <taxon>Spiralia</taxon>
        <taxon>Lophotrochozoa</taxon>
        <taxon>Mollusca</taxon>
        <taxon>Gastropoda</taxon>
        <taxon>Patellogastropoda</taxon>
        <taxon>Patelloidea</taxon>
        <taxon>Patellidae</taxon>
        <taxon>Patella</taxon>
    </lineage>
</organism>